<dbReference type="EMBL" id="LR746268">
    <property type="protein sequence ID" value="CAA7396693.1"/>
    <property type="molecule type" value="Genomic_DNA"/>
</dbReference>
<gene>
    <name evidence="1" type="ORF">SI8410_05007356</name>
</gene>
<sequence length="26" mass="3005">MTSLFYLIHINFVNNFIFLQPSSTAS</sequence>
<protein>
    <submittedName>
        <fullName evidence="1">Uncharacterized protein</fullName>
    </submittedName>
</protein>
<proteinExistence type="predicted"/>
<evidence type="ECO:0000313" key="1">
    <source>
        <dbReference type="EMBL" id="CAA7396693.1"/>
    </source>
</evidence>
<accession>A0A7I8KG63</accession>
<name>A0A7I8KG63_SPIIN</name>
<keyword evidence="2" id="KW-1185">Reference proteome</keyword>
<organism evidence="1 2">
    <name type="scientific">Spirodela intermedia</name>
    <name type="common">Intermediate duckweed</name>
    <dbReference type="NCBI Taxonomy" id="51605"/>
    <lineage>
        <taxon>Eukaryota</taxon>
        <taxon>Viridiplantae</taxon>
        <taxon>Streptophyta</taxon>
        <taxon>Embryophyta</taxon>
        <taxon>Tracheophyta</taxon>
        <taxon>Spermatophyta</taxon>
        <taxon>Magnoliopsida</taxon>
        <taxon>Liliopsida</taxon>
        <taxon>Araceae</taxon>
        <taxon>Lemnoideae</taxon>
        <taxon>Spirodela</taxon>
    </lineage>
</organism>
<reference evidence="1" key="1">
    <citation type="submission" date="2020-02" db="EMBL/GenBank/DDBJ databases">
        <authorList>
            <person name="Scholz U."/>
            <person name="Mascher M."/>
            <person name="Fiebig A."/>
        </authorList>
    </citation>
    <scope>NUCLEOTIDE SEQUENCE</scope>
</reference>
<dbReference type="Proteomes" id="UP000663760">
    <property type="component" value="Chromosome 5"/>
</dbReference>
<evidence type="ECO:0000313" key="2">
    <source>
        <dbReference type="Proteomes" id="UP000663760"/>
    </source>
</evidence>
<dbReference type="AlphaFoldDB" id="A0A7I8KG63"/>